<evidence type="ECO:0000313" key="5">
    <source>
        <dbReference type="EMBL" id="CAG2185142.1"/>
    </source>
</evidence>
<comment type="subcellular location">
    <subcellularLocation>
        <location evidence="1">Secreted</location>
    </subcellularLocation>
</comment>
<dbReference type="InterPro" id="IPR050392">
    <property type="entry name" value="Collagen/C1q_domain"/>
</dbReference>
<dbReference type="SUPFAM" id="SSF49842">
    <property type="entry name" value="TNF-like"/>
    <property type="match status" value="1"/>
</dbReference>
<dbReference type="PANTHER" id="PTHR15427">
    <property type="entry name" value="EMILIN ELASTIN MICROFIBRIL INTERFACE-LOCATED PROTEIN ELASTIN MICROFIBRIL INTERFACER"/>
    <property type="match status" value="1"/>
</dbReference>
<dbReference type="Pfam" id="PF00386">
    <property type="entry name" value="C1q"/>
    <property type="match status" value="1"/>
</dbReference>
<dbReference type="InterPro" id="IPR001073">
    <property type="entry name" value="C1q_dom"/>
</dbReference>
<evidence type="ECO:0000313" key="6">
    <source>
        <dbReference type="Proteomes" id="UP000683360"/>
    </source>
</evidence>
<keyword evidence="3" id="KW-0732">Signal</keyword>
<evidence type="ECO:0000256" key="3">
    <source>
        <dbReference type="SAM" id="SignalP"/>
    </source>
</evidence>
<dbReference type="OrthoDB" id="6154955at2759"/>
<keyword evidence="2" id="KW-0964">Secreted</keyword>
<protein>
    <submittedName>
        <fullName evidence="5">COL8A</fullName>
    </submittedName>
</protein>
<dbReference type="PANTHER" id="PTHR15427:SF33">
    <property type="entry name" value="COLLAGEN IV NC1 DOMAIN-CONTAINING PROTEIN"/>
    <property type="match status" value="1"/>
</dbReference>
<evidence type="ECO:0000256" key="1">
    <source>
        <dbReference type="ARBA" id="ARBA00004613"/>
    </source>
</evidence>
<reference evidence="5" key="1">
    <citation type="submission" date="2021-03" db="EMBL/GenBank/DDBJ databases">
        <authorList>
            <person name="Bekaert M."/>
        </authorList>
    </citation>
    <scope>NUCLEOTIDE SEQUENCE</scope>
</reference>
<organism evidence="5 6">
    <name type="scientific">Mytilus edulis</name>
    <name type="common">Blue mussel</name>
    <dbReference type="NCBI Taxonomy" id="6550"/>
    <lineage>
        <taxon>Eukaryota</taxon>
        <taxon>Metazoa</taxon>
        <taxon>Spiralia</taxon>
        <taxon>Lophotrochozoa</taxon>
        <taxon>Mollusca</taxon>
        <taxon>Bivalvia</taxon>
        <taxon>Autobranchia</taxon>
        <taxon>Pteriomorphia</taxon>
        <taxon>Mytilida</taxon>
        <taxon>Mytiloidea</taxon>
        <taxon>Mytilidae</taxon>
        <taxon>Mytilinae</taxon>
        <taxon>Mytilus</taxon>
    </lineage>
</organism>
<comment type="caution">
    <text evidence="5">The sequence shown here is derived from an EMBL/GenBank/DDBJ whole genome shotgun (WGS) entry which is preliminary data.</text>
</comment>
<dbReference type="PROSITE" id="PS50871">
    <property type="entry name" value="C1Q"/>
    <property type="match status" value="1"/>
</dbReference>
<dbReference type="Gene3D" id="2.60.120.40">
    <property type="match status" value="1"/>
</dbReference>
<accession>A0A8S3PPG0</accession>
<evidence type="ECO:0000256" key="2">
    <source>
        <dbReference type="ARBA" id="ARBA00022525"/>
    </source>
</evidence>
<proteinExistence type="predicted"/>
<evidence type="ECO:0000259" key="4">
    <source>
        <dbReference type="PROSITE" id="PS50871"/>
    </source>
</evidence>
<dbReference type="Proteomes" id="UP000683360">
    <property type="component" value="Unassembled WGS sequence"/>
</dbReference>
<feature type="chain" id="PRO_5035730268" evidence="3">
    <location>
        <begin position="21"/>
        <end position="174"/>
    </location>
</feature>
<dbReference type="PRINTS" id="PR00007">
    <property type="entry name" value="COMPLEMNTC1Q"/>
</dbReference>
<name>A0A8S3PPG0_MYTED</name>
<dbReference type="AlphaFoldDB" id="A0A8S3PPG0"/>
<gene>
    <name evidence="5" type="ORF">MEDL_728</name>
</gene>
<feature type="signal peptide" evidence="3">
    <location>
        <begin position="1"/>
        <end position="20"/>
    </location>
</feature>
<dbReference type="InterPro" id="IPR008983">
    <property type="entry name" value="Tumour_necrosis_fac-like_dom"/>
</dbReference>
<keyword evidence="6" id="KW-1185">Reference proteome</keyword>
<dbReference type="SMART" id="SM00110">
    <property type="entry name" value="C1Q"/>
    <property type="match status" value="1"/>
</dbReference>
<sequence>MTSVAVFVTMLVVSISFVHAGGTCENQIFDKMIDKIVAMQNKDGRDKPAFTVSLTTSEPTITGKVPIKFNNVILNRRGGYNPSTGYFTVPQTGLYHISATIMSRNGATFHASLDKNGQDIVLMYGTKINGGNESTNIVLELTKGDKVCVKHYVSGSEVIHGYGYCYFSGYYISK</sequence>
<dbReference type="EMBL" id="CAJPWZ010000070">
    <property type="protein sequence ID" value="CAG2185142.1"/>
    <property type="molecule type" value="Genomic_DNA"/>
</dbReference>
<dbReference type="GO" id="GO:0005581">
    <property type="term" value="C:collagen trimer"/>
    <property type="evidence" value="ECO:0007669"/>
    <property type="project" value="UniProtKB-KW"/>
</dbReference>
<feature type="domain" description="C1q" evidence="4">
    <location>
        <begin position="43"/>
        <end position="174"/>
    </location>
</feature>